<accession>A0ABN7UPM4</accession>
<keyword evidence="2" id="KW-1185">Reference proteome</keyword>
<reference evidence="1 2" key="1">
    <citation type="submission" date="2021-06" db="EMBL/GenBank/DDBJ databases">
        <authorList>
            <person name="Kallberg Y."/>
            <person name="Tangrot J."/>
            <person name="Rosling A."/>
        </authorList>
    </citation>
    <scope>NUCLEOTIDE SEQUENCE [LARGE SCALE GENOMIC DNA]</scope>
    <source>
        <strain evidence="1 2">120-4 pot B 10/14</strain>
    </source>
</reference>
<evidence type="ECO:0000313" key="1">
    <source>
        <dbReference type="EMBL" id="CAG8631504.1"/>
    </source>
</evidence>
<feature type="non-terminal residue" evidence="1">
    <location>
        <position position="1"/>
    </location>
</feature>
<name>A0ABN7UPM4_GIGMA</name>
<organism evidence="1 2">
    <name type="scientific">Gigaspora margarita</name>
    <dbReference type="NCBI Taxonomy" id="4874"/>
    <lineage>
        <taxon>Eukaryota</taxon>
        <taxon>Fungi</taxon>
        <taxon>Fungi incertae sedis</taxon>
        <taxon>Mucoromycota</taxon>
        <taxon>Glomeromycotina</taxon>
        <taxon>Glomeromycetes</taxon>
        <taxon>Diversisporales</taxon>
        <taxon>Gigasporaceae</taxon>
        <taxon>Gigaspora</taxon>
    </lineage>
</organism>
<dbReference type="Proteomes" id="UP000789901">
    <property type="component" value="Unassembled WGS sequence"/>
</dbReference>
<protein>
    <submittedName>
        <fullName evidence="1">28085_t:CDS:1</fullName>
    </submittedName>
</protein>
<dbReference type="EMBL" id="CAJVQB010004277">
    <property type="protein sequence ID" value="CAG8631504.1"/>
    <property type="molecule type" value="Genomic_DNA"/>
</dbReference>
<sequence length="232" mass="26624">NLNNGINQISSKQQLENETDFGLFTNFGLFTEDNGILEPNQFLNIIDSDKEAGSSKKKYYNNESDSNIVINTSTIGASPTNNINQFTIDTKNRVNDVIKKLLPYKDLEEIWELVMSRLNAKNIKVQIKKLSKGVQTRKRRKIHAEYVKFGNESTKVNVAIELHNYGIELVSMEVGNVEMDNNDLKLREDHIALKIELKDMLDNFRDKLHFKKKDIAEIFVMGIQITGVKNFL</sequence>
<comment type="caution">
    <text evidence="1">The sequence shown here is derived from an EMBL/GenBank/DDBJ whole genome shotgun (WGS) entry which is preliminary data.</text>
</comment>
<proteinExistence type="predicted"/>
<gene>
    <name evidence="1" type="ORF">GMARGA_LOCUS8357</name>
</gene>
<evidence type="ECO:0000313" key="2">
    <source>
        <dbReference type="Proteomes" id="UP000789901"/>
    </source>
</evidence>